<dbReference type="EMBL" id="JAPFFK010000003">
    <property type="protein sequence ID" value="KAJ6770320.1"/>
    <property type="molecule type" value="Genomic_DNA"/>
</dbReference>
<dbReference type="AlphaFoldDB" id="A0A9Q0WRC5"/>
<name>A0A9Q0WRC5_SALPP</name>
<evidence type="ECO:0000313" key="1">
    <source>
        <dbReference type="EMBL" id="KAJ6770320.1"/>
    </source>
</evidence>
<protein>
    <submittedName>
        <fullName evidence="1">Uncharacterized protein</fullName>
    </submittedName>
</protein>
<accession>A0A9Q0WRC5</accession>
<keyword evidence="2" id="KW-1185">Reference proteome</keyword>
<evidence type="ECO:0000313" key="2">
    <source>
        <dbReference type="Proteomes" id="UP001151532"/>
    </source>
</evidence>
<sequence length="36" mass="4217">MKQKLLRQLRSGPVYMQVVHNCMVGTYLLMTLDVCF</sequence>
<proteinExistence type="predicted"/>
<reference evidence="1" key="1">
    <citation type="submission" date="2022-11" db="EMBL/GenBank/DDBJ databases">
        <authorList>
            <person name="Hyden B.L."/>
            <person name="Feng K."/>
            <person name="Yates T."/>
            <person name="Jawdy S."/>
            <person name="Smart L.B."/>
            <person name="Muchero W."/>
        </authorList>
    </citation>
    <scope>NUCLEOTIDE SEQUENCE</scope>
    <source>
        <tissue evidence="1">Shoot tip</tissue>
    </source>
</reference>
<comment type="caution">
    <text evidence="1">The sequence shown here is derived from an EMBL/GenBank/DDBJ whole genome shotgun (WGS) entry which is preliminary data.</text>
</comment>
<dbReference type="Proteomes" id="UP001151532">
    <property type="component" value="Chromosome 11"/>
</dbReference>
<gene>
    <name evidence="1" type="ORF">OIU79_021049</name>
</gene>
<organism evidence="1 2">
    <name type="scientific">Salix purpurea</name>
    <name type="common">Purple osier willow</name>
    <dbReference type="NCBI Taxonomy" id="77065"/>
    <lineage>
        <taxon>Eukaryota</taxon>
        <taxon>Viridiplantae</taxon>
        <taxon>Streptophyta</taxon>
        <taxon>Embryophyta</taxon>
        <taxon>Tracheophyta</taxon>
        <taxon>Spermatophyta</taxon>
        <taxon>Magnoliopsida</taxon>
        <taxon>eudicotyledons</taxon>
        <taxon>Gunneridae</taxon>
        <taxon>Pentapetalae</taxon>
        <taxon>rosids</taxon>
        <taxon>fabids</taxon>
        <taxon>Malpighiales</taxon>
        <taxon>Salicaceae</taxon>
        <taxon>Saliceae</taxon>
        <taxon>Salix</taxon>
    </lineage>
</organism>
<reference evidence="1" key="2">
    <citation type="journal article" date="2023" name="Int. J. Mol. Sci.">
        <title>De Novo Assembly and Annotation of 11 Diverse Shrub Willow (Salix) Genomes Reveals Novel Gene Organization in Sex-Linked Regions.</title>
        <authorList>
            <person name="Hyden B."/>
            <person name="Feng K."/>
            <person name="Yates T.B."/>
            <person name="Jawdy S."/>
            <person name="Cereghino C."/>
            <person name="Smart L.B."/>
            <person name="Muchero W."/>
        </authorList>
    </citation>
    <scope>NUCLEOTIDE SEQUENCE</scope>
    <source>
        <tissue evidence="1">Shoot tip</tissue>
    </source>
</reference>